<evidence type="ECO:0000313" key="2">
    <source>
        <dbReference type="EMBL" id="SFB17042.1"/>
    </source>
</evidence>
<reference evidence="2 3" key="1">
    <citation type="submission" date="2016-10" db="EMBL/GenBank/DDBJ databases">
        <authorList>
            <person name="de Groot N.N."/>
        </authorList>
    </citation>
    <scope>NUCLEOTIDE SEQUENCE [LARGE SCALE GENOMIC DNA]</scope>
    <source>
        <strain evidence="2 3">DSM 12271</strain>
    </source>
</reference>
<evidence type="ECO:0000313" key="3">
    <source>
        <dbReference type="Proteomes" id="UP000198619"/>
    </source>
</evidence>
<keyword evidence="3" id="KW-1185">Reference proteome</keyword>
<proteinExistence type="predicted"/>
<dbReference type="Proteomes" id="UP000198619">
    <property type="component" value="Unassembled WGS sequence"/>
</dbReference>
<dbReference type="EMBL" id="FOKI01000015">
    <property type="protein sequence ID" value="SFB17042.1"/>
    <property type="molecule type" value="Genomic_DNA"/>
</dbReference>
<name>A0A1I0YV02_9CLOT</name>
<dbReference type="AlphaFoldDB" id="A0A1I0YV02"/>
<accession>A0A1I0YV02</accession>
<dbReference type="STRING" id="84698.SAMN04488528_101543"/>
<keyword evidence="1" id="KW-0812">Transmembrane</keyword>
<keyword evidence="1" id="KW-1133">Transmembrane helix</keyword>
<feature type="transmembrane region" description="Helical" evidence="1">
    <location>
        <begin position="9"/>
        <end position="29"/>
    </location>
</feature>
<evidence type="ECO:0000256" key="1">
    <source>
        <dbReference type="SAM" id="Phobius"/>
    </source>
</evidence>
<keyword evidence="1" id="KW-0472">Membrane</keyword>
<protein>
    <submittedName>
        <fullName evidence="2">Uncharacterized protein</fullName>
    </submittedName>
</protein>
<gene>
    <name evidence="2" type="ORF">SAMN04488528_101543</name>
</gene>
<sequence length="32" mass="3704">MVIESYDRAVIGAVMALLFFEFDLNHIFINQS</sequence>
<organism evidence="2 3">
    <name type="scientific">Clostridium frigidicarnis</name>
    <dbReference type="NCBI Taxonomy" id="84698"/>
    <lineage>
        <taxon>Bacteria</taxon>
        <taxon>Bacillati</taxon>
        <taxon>Bacillota</taxon>
        <taxon>Clostridia</taxon>
        <taxon>Eubacteriales</taxon>
        <taxon>Clostridiaceae</taxon>
        <taxon>Clostridium</taxon>
    </lineage>
</organism>